<keyword evidence="3" id="KW-1185">Reference proteome</keyword>
<dbReference type="OrthoDB" id="26837at10239"/>
<feature type="transmembrane region" description="Helical" evidence="1">
    <location>
        <begin position="23"/>
        <end position="46"/>
    </location>
</feature>
<keyword evidence="1" id="KW-1133">Transmembrane helix</keyword>
<name>A0A142K9I5_9CAUD</name>
<proteinExistence type="predicted"/>
<accession>A0A142K9I5</accession>
<protein>
    <submittedName>
        <fullName evidence="2">Membrane protein</fullName>
    </submittedName>
</protein>
<gene>
    <name evidence="2" type="primary">23</name>
    <name evidence="2" type="ORF">SEA_YEEZY_23</name>
</gene>
<evidence type="ECO:0000313" key="3">
    <source>
        <dbReference type="Proteomes" id="UP000202604"/>
    </source>
</evidence>
<sequence length="96" mass="10308">MSVPTPDNELVDHLRDQLQAQPWYARFSNTVTSAVGAVGLIVWLLVANGVEIPGQWETGIGSGIALLTVLGVLKTKNGITPSTVAQVEQYAGQHRR</sequence>
<keyword evidence="1" id="KW-0472">Membrane</keyword>
<dbReference type="RefSeq" id="YP_009304352.1">
    <property type="nucleotide sequence ID" value="NC_031269.1"/>
</dbReference>
<evidence type="ECO:0000256" key="1">
    <source>
        <dbReference type="SAM" id="Phobius"/>
    </source>
</evidence>
<evidence type="ECO:0000313" key="2">
    <source>
        <dbReference type="EMBL" id="AMS02768.1"/>
    </source>
</evidence>
<dbReference type="KEGG" id="vg:29126486"/>
<keyword evidence="1" id="KW-0812">Transmembrane</keyword>
<dbReference type="EMBL" id="KU963249">
    <property type="protein sequence ID" value="AMS02768.1"/>
    <property type="molecule type" value="Genomic_DNA"/>
</dbReference>
<dbReference type="GeneID" id="29126486"/>
<dbReference type="Proteomes" id="UP000202604">
    <property type="component" value="Segment"/>
</dbReference>
<reference evidence="3" key="1">
    <citation type="submission" date="2016-03" db="EMBL/GenBank/DDBJ databases">
        <authorList>
            <person name="Ploux O."/>
        </authorList>
    </citation>
    <scope>NUCLEOTIDE SEQUENCE [LARGE SCALE GENOMIC DNA]</scope>
</reference>
<organism evidence="2 3">
    <name type="scientific">Gordonia phage Yeezy</name>
    <dbReference type="NCBI Taxonomy" id="1821565"/>
    <lineage>
        <taxon>Viruses</taxon>
        <taxon>Duplodnaviria</taxon>
        <taxon>Heunggongvirae</taxon>
        <taxon>Uroviricota</taxon>
        <taxon>Caudoviricetes</taxon>
        <taxon>Nymbaxtervirinae</taxon>
        <taxon>Baxterfoxvirus</taxon>
        <taxon>Baxterfoxvirus yeezy</taxon>
        <taxon>Baxtervirus yeezy</taxon>
    </lineage>
</organism>